<evidence type="ECO:0000313" key="2">
    <source>
        <dbReference type="Proteomes" id="UP000092993"/>
    </source>
</evidence>
<sequence>MAFLCTDCCYIERLVEPEDLLARIVALFGLYTFHQSQPSTSTPSLHYVLHIDIPINVYRALIALPLSLTDQHLLPLQRYVTTQLYFLENYSCRMDRNLR</sequence>
<name>A0A1C7MS74_GRIFR</name>
<comment type="caution">
    <text evidence="1">The sequence shown here is derived from an EMBL/GenBank/DDBJ whole genome shotgun (WGS) entry which is preliminary data.</text>
</comment>
<accession>A0A1C7MS74</accession>
<dbReference type="AlphaFoldDB" id="A0A1C7MS74"/>
<dbReference type="OrthoDB" id="3253083at2759"/>
<gene>
    <name evidence="1" type="ORF">A0H81_00998</name>
</gene>
<proteinExistence type="predicted"/>
<keyword evidence="2" id="KW-1185">Reference proteome</keyword>
<protein>
    <submittedName>
        <fullName evidence="1">Uncharacterized protein</fullName>
    </submittedName>
</protein>
<dbReference type="Proteomes" id="UP000092993">
    <property type="component" value="Unassembled WGS sequence"/>
</dbReference>
<organism evidence="1 2">
    <name type="scientific">Grifola frondosa</name>
    <name type="common">Maitake</name>
    <name type="synonym">Polyporus frondosus</name>
    <dbReference type="NCBI Taxonomy" id="5627"/>
    <lineage>
        <taxon>Eukaryota</taxon>
        <taxon>Fungi</taxon>
        <taxon>Dikarya</taxon>
        <taxon>Basidiomycota</taxon>
        <taxon>Agaricomycotina</taxon>
        <taxon>Agaricomycetes</taxon>
        <taxon>Polyporales</taxon>
        <taxon>Grifolaceae</taxon>
        <taxon>Grifola</taxon>
    </lineage>
</organism>
<reference evidence="1 2" key="1">
    <citation type="submission" date="2016-03" db="EMBL/GenBank/DDBJ databases">
        <title>Whole genome sequencing of Grifola frondosa 9006-11.</title>
        <authorList>
            <person name="Min B."/>
            <person name="Park H."/>
            <person name="Kim J.-G."/>
            <person name="Cho H."/>
            <person name="Oh Y.-L."/>
            <person name="Kong W.-S."/>
            <person name="Choi I.-G."/>
        </authorList>
    </citation>
    <scope>NUCLEOTIDE SEQUENCE [LARGE SCALE GENOMIC DNA]</scope>
    <source>
        <strain evidence="1 2">9006-11</strain>
    </source>
</reference>
<dbReference type="STRING" id="5627.A0A1C7MS74"/>
<evidence type="ECO:0000313" key="1">
    <source>
        <dbReference type="EMBL" id="OBZ79703.1"/>
    </source>
</evidence>
<dbReference type="EMBL" id="LUGG01000001">
    <property type="protein sequence ID" value="OBZ79703.1"/>
    <property type="molecule type" value="Genomic_DNA"/>
</dbReference>